<dbReference type="Proteomes" id="UP001320154">
    <property type="component" value="Unassembled WGS sequence"/>
</dbReference>
<organism evidence="1 2">
    <name type="scientific">Billgrantia desiderata</name>
    <dbReference type="NCBI Taxonomy" id="52021"/>
    <lineage>
        <taxon>Bacteria</taxon>
        <taxon>Pseudomonadati</taxon>
        <taxon>Pseudomonadota</taxon>
        <taxon>Gammaproteobacteria</taxon>
        <taxon>Oceanospirillales</taxon>
        <taxon>Halomonadaceae</taxon>
        <taxon>Billgrantia</taxon>
    </lineage>
</organism>
<proteinExistence type="predicted"/>
<dbReference type="EMBL" id="JABFTQ010000005">
    <property type="protein sequence ID" value="MCE8047041.1"/>
    <property type="molecule type" value="Genomic_DNA"/>
</dbReference>
<reference evidence="1 2" key="1">
    <citation type="journal article" date="2021" name="Front. Microbiol.">
        <title>Aerobic Denitrification and Heterotrophic Sulfur Oxidation in the Genus Halomonas Revealed by Six Novel Species Characterizations and Genome-Based Analysis.</title>
        <authorList>
            <person name="Wang L."/>
            <person name="Shao Z."/>
        </authorList>
    </citation>
    <scope>NUCLEOTIDE SEQUENCE [LARGE SCALE GENOMIC DNA]</scope>
    <source>
        <strain evidence="1 2">MCCC 1A05748</strain>
    </source>
</reference>
<sequence length="97" mass="11100">MFVFLKRLRSMLALAKAGRGEELDRVLLAIDHGAQFKGASGVMLLELAKDQGWNEHWMTRDGRQALSDDLLGQLYAKKVSRYIRDTRKEPVQKGLER</sequence>
<evidence type="ECO:0000313" key="2">
    <source>
        <dbReference type="Proteomes" id="UP001320154"/>
    </source>
</evidence>
<evidence type="ECO:0000313" key="1">
    <source>
        <dbReference type="EMBL" id="MCE8047041.1"/>
    </source>
</evidence>
<gene>
    <name evidence="1" type="ORF">HOP60_09900</name>
</gene>
<comment type="caution">
    <text evidence="1">The sequence shown here is derived from an EMBL/GenBank/DDBJ whole genome shotgun (WGS) entry which is preliminary data.</text>
</comment>
<keyword evidence="2" id="KW-1185">Reference proteome</keyword>
<protein>
    <submittedName>
        <fullName evidence="1">Uncharacterized protein</fullName>
    </submittedName>
</protein>
<accession>A0ABS9B5X0</accession>
<dbReference type="RefSeq" id="WP_234250548.1">
    <property type="nucleotide sequence ID" value="NZ_JABFTQ010000005.1"/>
</dbReference>
<name>A0ABS9B5X0_9GAMM</name>